<dbReference type="EMBL" id="CP045875">
    <property type="protein sequence ID" value="QGG47792.1"/>
    <property type="molecule type" value="Genomic_DNA"/>
</dbReference>
<evidence type="ECO:0000313" key="1">
    <source>
        <dbReference type="EMBL" id="QGG47792.1"/>
    </source>
</evidence>
<dbReference type="InterPro" id="IPR029063">
    <property type="entry name" value="SAM-dependent_MTases_sf"/>
</dbReference>
<keyword evidence="2" id="KW-1185">Reference proteome</keyword>
<dbReference type="AlphaFoldDB" id="A0A5Q2N3C1"/>
<dbReference type="OrthoDB" id="5881184at2"/>
<accession>A0A5Q2N3C1</accession>
<evidence type="ECO:0008006" key="3">
    <source>
        <dbReference type="Google" id="ProtNLM"/>
    </source>
</evidence>
<gene>
    <name evidence="1" type="ORF">FTV88_1694</name>
</gene>
<organism evidence="1 2">
    <name type="scientific">Heliorestis convoluta</name>
    <dbReference type="NCBI Taxonomy" id="356322"/>
    <lineage>
        <taxon>Bacteria</taxon>
        <taxon>Bacillati</taxon>
        <taxon>Bacillota</taxon>
        <taxon>Clostridia</taxon>
        <taxon>Eubacteriales</taxon>
        <taxon>Heliobacteriaceae</taxon>
        <taxon>Heliorestis</taxon>
    </lineage>
</organism>
<dbReference type="InterPro" id="IPR006901">
    <property type="entry name" value="TrmK"/>
</dbReference>
<protein>
    <recommendedName>
        <fullName evidence="3">SAM-dependent methyltransferase</fullName>
    </recommendedName>
</protein>
<dbReference type="SUPFAM" id="SSF53335">
    <property type="entry name" value="S-adenosyl-L-methionine-dependent methyltransferases"/>
    <property type="match status" value="1"/>
</dbReference>
<dbReference type="RefSeq" id="WP_153725096.1">
    <property type="nucleotide sequence ID" value="NZ_CP045875.1"/>
</dbReference>
<dbReference type="PANTHER" id="PTHR38451">
    <property type="entry name" value="TRNA (ADENINE(22)-N(1))-METHYLTRANSFERASE"/>
    <property type="match status" value="1"/>
</dbReference>
<dbReference type="Proteomes" id="UP000366051">
    <property type="component" value="Chromosome"/>
</dbReference>
<name>A0A5Q2N3C1_9FIRM</name>
<reference evidence="2" key="1">
    <citation type="submission" date="2019-11" db="EMBL/GenBank/DDBJ databases">
        <title>Genome sequence of Heliorestis convoluta strain HH, an alkaliphilic and minimalistic phototrophic bacterium from a soda lake in Egypt.</title>
        <authorList>
            <person name="Dewey E.D."/>
            <person name="Stokes L.M."/>
            <person name="Burchell B.M."/>
            <person name="Shaffer K.N."/>
            <person name="Huntington A.M."/>
            <person name="Baker J.M."/>
            <person name="Nadendla S."/>
            <person name="Giglio M.G."/>
            <person name="Touchman J.W."/>
            <person name="Blankenship R.E."/>
            <person name="Madigan M.T."/>
            <person name="Sattley W.M."/>
        </authorList>
    </citation>
    <scope>NUCLEOTIDE SEQUENCE [LARGE SCALE GENOMIC DNA]</scope>
    <source>
        <strain evidence="2">HH</strain>
    </source>
</reference>
<proteinExistence type="predicted"/>
<dbReference type="PANTHER" id="PTHR38451:SF1">
    <property type="entry name" value="TRNA (ADENINE(22)-N(1))-METHYLTRANSFERASE"/>
    <property type="match status" value="1"/>
</dbReference>
<dbReference type="Gene3D" id="3.40.50.150">
    <property type="entry name" value="Vaccinia Virus protein VP39"/>
    <property type="match status" value="1"/>
</dbReference>
<dbReference type="PIRSF" id="PIRSF018637">
    <property type="entry name" value="TrmK"/>
    <property type="match status" value="1"/>
</dbReference>
<dbReference type="Pfam" id="PF12847">
    <property type="entry name" value="Methyltransf_18"/>
    <property type="match status" value="1"/>
</dbReference>
<dbReference type="KEGG" id="hcv:FTV88_1694"/>
<dbReference type="GO" id="GO:0160105">
    <property type="term" value="F:tRNA (adenine(22)-N1)-methyltransferase activity"/>
    <property type="evidence" value="ECO:0007669"/>
    <property type="project" value="InterPro"/>
</dbReference>
<sequence>MDLSMRLARLAELVPASTVLADVGTDHAYLPVSLVKSGKIDRAIAIDVHQGPAEAARQHVKAFHVEDKIEVRVGDGLEPLQAGEVETVVIAGMGGGTIQKILQEGASAGKVETIERMVLQPLEGAASLRKWLLDQGWVIVEEDLIEDNKRIYEVIVAEQGSEGTTEKKNKNHDRNDREGSNIETKKVITEAIECLLGPRLLDKKHPLLLPVVEKHIQKEQNALEGMQAGRKIDQEALAAKAKRIKELEEVRRWLLHAEESSNGLKE</sequence>
<evidence type="ECO:0000313" key="2">
    <source>
        <dbReference type="Proteomes" id="UP000366051"/>
    </source>
</evidence>